<comment type="caution">
    <text evidence="2">The sequence shown here is derived from an EMBL/GenBank/DDBJ whole genome shotgun (WGS) entry which is preliminary data.</text>
</comment>
<organism evidence="2 3">
    <name type="scientific">Ceratodon purpureus</name>
    <name type="common">Fire moss</name>
    <name type="synonym">Dicranum purpureum</name>
    <dbReference type="NCBI Taxonomy" id="3225"/>
    <lineage>
        <taxon>Eukaryota</taxon>
        <taxon>Viridiplantae</taxon>
        <taxon>Streptophyta</taxon>
        <taxon>Embryophyta</taxon>
        <taxon>Bryophyta</taxon>
        <taxon>Bryophytina</taxon>
        <taxon>Bryopsida</taxon>
        <taxon>Dicranidae</taxon>
        <taxon>Pseudoditrichales</taxon>
        <taxon>Ditrichaceae</taxon>
        <taxon>Ceratodon</taxon>
    </lineage>
</organism>
<feature type="region of interest" description="Disordered" evidence="1">
    <location>
        <begin position="1"/>
        <end position="95"/>
    </location>
</feature>
<proteinExistence type="predicted"/>
<protein>
    <submittedName>
        <fullName evidence="2">Uncharacterized protein</fullName>
    </submittedName>
</protein>
<evidence type="ECO:0000313" key="3">
    <source>
        <dbReference type="Proteomes" id="UP000822688"/>
    </source>
</evidence>
<evidence type="ECO:0000256" key="1">
    <source>
        <dbReference type="SAM" id="MobiDB-lite"/>
    </source>
</evidence>
<evidence type="ECO:0000313" key="2">
    <source>
        <dbReference type="EMBL" id="KAG0556837.1"/>
    </source>
</evidence>
<name>A0A8T0GEB2_CERPU</name>
<dbReference type="EMBL" id="CM026432">
    <property type="protein sequence ID" value="KAG0556837.1"/>
    <property type="molecule type" value="Genomic_DNA"/>
</dbReference>
<feature type="compositionally biased region" description="Basic residues" evidence="1">
    <location>
        <begin position="49"/>
        <end position="59"/>
    </location>
</feature>
<feature type="compositionally biased region" description="Polar residues" evidence="1">
    <location>
        <begin position="69"/>
        <end position="81"/>
    </location>
</feature>
<reference evidence="2 3" key="1">
    <citation type="submission" date="2020-06" db="EMBL/GenBank/DDBJ databases">
        <title>WGS assembly of Ceratodon purpureus strain R40.</title>
        <authorList>
            <person name="Carey S.B."/>
            <person name="Jenkins J."/>
            <person name="Shu S."/>
            <person name="Lovell J.T."/>
            <person name="Sreedasyam A."/>
            <person name="Maumus F."/>
            <person name="Tiley G.P."/>
            <person name="Fernandez-Pozo N."/>
            <person name="Barry K."/>
            <person name="Chen C."/>
            <person name="Wang M."/>
            <person name="Lipzen A."/>
            <person name="Daum C."/>
            <person name="Saski C.A."/>
            <person name="Payton A.C."/>
            <person name="Mcbreen J.C."/>
            <person name="Conrad R.E."/>
            <person name="Kollar L.M."/>
            <person name="Olsson S."/>
            <person name="Huttunen S."/>
            <person name="Landis J.B."/>
            <person name="Wickett N.J."/>
            <person name="Johnson M.G."/>
            <person name="Rensing S.A."/>
            <person name="Grimwood J."/>
            <person name="Schmutz J."/>
            <person name="Mcdaniel S.F."/>
        </authorList>
    </citation>
    <scope>NUCLEOTIDE SEQUENCE [LARGE SCALE GENOMIC DNA]</scope>
    <source>
        <strain evidence="2 3">R40</strain>
    </source>
</reference>
<feature type="compositionally biased region" description="Basic and acidic residues" evidence="1">
    <location>
        <begin position="37"/>
        <end position="48"/>
    </location>
</feature>
<dbReference type="Proteomes" id="UP000822688">
    <property type="component" value="Chromosome 11"/>
</dbReference>
<keyword evidence="3" id="KW-1185">Reference proteome</keyword>
<feature type="non-terminal residue" evidence="2">
    <location>
        <position position="95"/>
    </location>
</feature>
<feature type="compositionally biased region" description="Basic and acidic residues" evidence="1">
    <location>
        <begin position="9"/>
        <end position="30"/>
    </location>
</feature>
<accession>A0A8T0GEB2</accession>
<gene>
    <name evidence="2" type="ORF">KC19_11G082800</name>
</gene>
<sequence>MGNKRNVHRRNEISVRRELRLEGDQRREQEALEAEEQERQRELRVAQKREHRRTWRTRARPSGGIPLGSSASDEGNSQPNSGEEPAVDLNDAENN</sequence>
<dbReference type="AlphaFoldDB" id="A0A8T0GEB2"/>